<name>A0A3S1DZU2_9BACL</name>
<sequence length="198" mass="23810">MNDRDKAIVADLERFRCLTRDDIAELHFSHTKQPITQTNLVLKRLRRDGAVKCSTDRRKYIYFPAEVRIKPDSQKINHFLAIADFYKQIKRIEEPRMFQVEPKYSKGQPEPDAFVIWKGAPWFVEIQRTIYTEKVMTEKFNRYEQYFVSGEWENESWQPPQKKVFPYLWIIGKGKYNAGNRPFKVFQFGMEEMLKKIK</sequence>
<reference evidence="1 2" key="1">
    <citation type="submission" date="2018-12" db="EMBL/GenBank/DDBJ databases">
        <authorList>
            <person name="Sun L."/>
            <person name="Chen Z."/>
        </authorList>
    </citation>
    <scope>NUCLEOTIDE SEQUENCE [LARGE SCALE GENOMIC DNA]</scope>
    <source>
        <strain evidence="1 2">DSM 15890</strain>
    </source>
</reference>
<gene>
    <name evidence="1" type="ORF">EJP82_01150</name>
</gene>
<comment type="caution">
    <text evidence="1">The sequence shown here is derived from an EMBL/GenBank/DDBJ whole genome shotgun (WGS) entry which is preliminary data.</text>
</comment>
<accession>A0A3S1DZU2</accession>
<organism evidence="1 2">
    <name type="scientific">Paenibacillus anaericanus</name>
    <dbReference type="NCBI Taxonomy" id="170367"/>
    <lineage>
        <taxon>Bacteria</taxon>
        <taxon>Bacillati</taxon>
        <taxon>Bacillota</taxon>
        <taxon>Bacilli</taxon>
        <taxon>Bacillales</taxon>
        <taxon>Paenibacillaceae</taxon>
        <taxon>Paenibacillus</taxon>
    </lineage>
</organism>
<dbReference type="AlphaFoldDB" id="A0A3S1DZU2"/>
<dbReference type="Pfam" id="PF13814">
    <property type="entry name" value="Replic_Relax"/>
    <property type="match status" value="1"/>
</dbReference>
<dbReference type="Proteomes" id="UP000279446">
    <property type="component" value="Unassembled WGS sequence"/>
</dbReference>
<dbReference type="InterPro" id="IPR025855">
    <property type="entry name" value="Replic_Relax"/>
</dbReference>
<dbReference type="EMBL" id="RZNY01000001">
    <property type="protein sequence ID" value="RUT48791.1"/>
    <property type="molecule type" value="Genomic_DNA"/>
</dbReference>
<evidence type="ECO:0000313" key="1">
    <source>
        <dbReference type="EMBL" id="RUT48791.1"/>
    </source>
</evidence>
<keyword evidence="2" id="KW-1185">Reference proteome</keyword>
<evidence type="ECO:0008006" key="3">
    <source>
        <dbReference type="Google" id="ProtNLM"/>
    </source>
</evidence>
<protein>
    <recommendedName>
        <fullName evidence="3">Replication-relaxation</fullName>
    </recommendedName>
</protein>
<evidence type="ECO:0000313" key="2">
    <source>
        <dbReference type="Proteomes" id="UP000279446"/>
    </source>
</evidence>
<proteinExistence type="predicted"/>
<dbReference type="OrthoDB" id="2903198at2"/>